<accession>A0ABU4Y7F9</accession>
<dbReference type="PROSITE" id="PS50928">
    <property type="entry name" value="ABC_TM1"/>
    <property type="match status" value="1"/>
</dbReference>
<evidence type="ECO:0000256" key="2">
    <source>
        <dbReference type="ARBA" id="ARBA00010072"/>
    </source>
</evidence>
<evidence type="ECO:0000256" key="4">
    <source>
        <dbReference type="ARBA" id="ARBA00022475"/>
    </source>
</evidence>
<evidence type="ECO:0000259" key="10">
    <source>
        <dbReference type="PROSITE" id="PS50928"/>
    </source>
</evidence>
<feature type="transmembrane region" description="Helical" evidence="9">
    <location>
        <begin position="184"/>
        <end position="208"/>
    </location>
</feature>
<dbReference type="InterPro" id="IPR043429">
    <property type="entry name" value="ArtM/GltK/GlnP/TcyL/YhdX-like"/>
</dbReference>
<dbReference type="NCBIfam" id="TIGR01726">
    <property type="entry name" value="HEQRo_perm_3TM"/>
    <property type="match status" value="1"/>
</dbReference>
<dbReference type="EMBL" id="JAVIIW010000038">
    <property type="protein sequence ID" value="MDX8481852.1"/>
    <property type="molecule type" value="Genomic_DNA"/>
</dbReference>
<dbReference type="InterPro" id="IPR035906">
    <property type="entry name" value="MetI-like_sf"/>
</dbReference>
<dbReference type="SUPFAM" id="SSF161098">
    <property type="entry name" value="MetI-like"/>
    <property type="match status" value="1"/>
</dbReference>
<dbReference type="Proteomes" id="UP001287059">
    <property type="component" value="Unassembled WGS sequence"/>
</dbReference>
<evidence type="ECO:0000256" key="5">
    <source>
        <dbReference type="ARBA" id="ARBA00022692"/>
    </source>
</evidence>
<dbReference type="InterPro" id="IPR000515">
    <property type="entry name" value="MetI-like"/>
</dbReference>
<dbReference type="PANTHER" id="PTHR30614">
    <property type="entry name" value="MEMBRANE COMPONENT OF AMINO ACID ABC TRANSPORTER"/>
    <property type="match status" value="1"/>
</dbReference>
<keyword evidence="3 9" id="KW-0813">Transport</keyword>
<evidence type="ECO:0000256" key="3">
    <source>
        <dbReference type="ARBA" id="ARBA00022448"/>
    </source>
</evidence>
<feature type="transmembrane region" description="Helical" evidence="9">
    <location>
        <begin position="20"/>
        <end position="41"/>
    </location>
</feature>
<dbReference type="CDD" id="cd06261">
    <property type="entry name" value="TM_PBP2"/>
    <property type="match status" value="1"/>
</dbReference>
<feature type="transmembrane region" description="Helical" evidence="9">
    <location>
        <begin position="62"/>
        <end position="79"/>
    </location>
</feature>
<dbReference type="Pfam" id="PF00528">
    <property type="entry name" value="BPD_transp_1"/>
    <property type="match status" value="1"/>
</dbReference>
<organism evidence="11 12">
    <name type="scientific">Mesorhizobium album</name>
    <dbReference type="NCBI Taxonomy" id="3072314"/>
    <lineage>
        <taxon>Bacteria</taxon>
        <taxon>Pseudomonadati</taxon>
        <taxon>Pseudomonadota</taxon>
        <taxon>Alphaproteobacteria</taxon>
        <taxon>Hyphomicrobiales</taxon>
        <taxon>Phyllobacteriaceae</taxon>
        <taxon>Mesorhizobium</taxon>
    </lineage>
</organism>
<evidence type="ECO:0000256" key="7">
    <source>
        <dbReference type="ARBA" id="ARBA00022989"/>
    </source>
</evidence>
<keyword evidence="6" id="KW-0029">Amino-acid transport</keyword>
<keyword evidence="7 9" id="KW-1133">Transmembrane helix</keyword>
<keyword evidence="12" id="KW-1185">Reference proteome</keyword>
<dbReference type="InterPro" id="IPR010065">
    <property type="entry name" value="AA_ABC_transptr_permease_3TM"/>
</dbReference>
<sequence length="216" mass="23064">MITSVLDFWPVFLRGVGTTLWISWLGLILGGLLGALVGVAADSRFSVLRAFATIYTELFRSIPPLILFFGCFYGISFAFKVDLSPFTSATIALALEASAFMAGVVSAGIASVGRGQWEAAQASGMKFLQIMRYVIAPQALRVMLPPTVGVYIGTLKDSSLASVIGFVELTKSGLLVRESSGASFQAFLVVGVLYFVINYSISLGGAALERKFHIAK</sequence>
<evidence type="ECO:0000256" key="1">
    <source>
        <dbReference type="ARBA" id="ARBA00004429"/>
    </source>
</evidence>
<dbReference type="RefSeq" id="WP_320290001.1">
    <property type="nucleotide sequence ID" value="NZ_JAVIIW010000038.1"/>
</dbReference>
<evidence type="ECO:0000313" key="12">
    <source>
        <dbReference type="Proteomes" id="UP001287059"/>
    </source>
</evidence>
<name>A0ABU4Y7F9_9HYPH</name>
<protein>
    <submittedName>
        <fullName evidence="11">Amino acid ABC transporter permease</fullName>
    </submittedName>
</protein>
<gene>
    <name evidence="11" type="ORF">RFN28_25805</name>
</gene>
<keyword evidence="8 9" id="KW-0472">Membrane</keyword>
<dbReference type="Gene3D" id="1.10.3720.10">
    <property type="entry name" value="MetI-like"/>
    <property type="match status" value="1"/>
</dbReference>
<evidence type="ECO:0000256" key="8">
    <source>
        <dbReference type="ARBA" id="ARBA00023136"/>
    </source>
</evidence>
<comment type="caution">
    <text evidence="11">The sequence shown here is derived from an EMBL/GenBank/DDBJ whole genome shotgun (WGS) entry which is preliminary data.</text>
</comment>
<dbReference type="PANTHER" id="PTHR30614:SF0">
    <property type="entry name" value="L-CYSTINE TRANSPORT SYSTEM PERMEASE PROTEIN TCYL"/>
    <property type="match status" value="1"/>
</dbReference>
<comment type="subcellular location">
    <subcellularLocation>
        <location evidence="1">Cell inner membrane</location>
        <topology evidence="1">Multi-pass membrane protein</topology>
    </subcellularLocation>
    <subcellularLocation>
        <location evidence="9">Cell membrane</location>
        <topology evidence="9">Multi-pass membrane protein</topology>
    </subcellularLocation>
</comment>
<feature type="domain" description="ABC transmembrane type-1" evidence="10">
    <location>
        <begin position="16"/>
        <end position="205"/>
    </location>
</feature>
<evidence type="ECO:0000256" key="9">
    <source>
        <dbReference type="RuleBase" id="RU363032"/>
    </source>
</evidence>
<keyword evidence="5 9" id="KW-0812">Transmembrane</keyword>
<reference evidence="11 12" key="1">
    <citation type="submission" date="2023-08" db="EMBL/GenBank/DDBJ databases">
        <title>Implementing the SeqCode for naming new Mesorhizobium species isolated from Vachellia karroo root nodules.</title>
        <authorList>
            <person name="Van Lill M."/>
        </authorList>
    </citation>
    <scope>NUCLEOTIDE SEQUENCE [LARGE SCALE GENOMIC DNA]</scope>
    <source>
        <strain evidence="11 12">VK24D</strain>
    </source>
</reference>
<comment type="similarity">
    <text evidence="2">Belongs to the binding-protein-dependent transport system permease family. HisMQ subfamily.</text>
</comment>
<evidence type="ECO:0000313" key="11">
    <source>
        <dbReference type="EMBL" id="MDX8481852.1"/>
    </source>
</evidence>
<feature type="transmembrane region" description="Helical" evidence="9">
    <location>
        <begin position="91"/>
        <end position="112"/>
    </location>
</feature>
<evidence type="ECO:0000256" key="6">
    <source>
        <dbReference type="ARBA" id="ARBA00022970"/>
    </source>
</evidence>
<feature type="transmembrane region" description="Helical" evidence="9">
    <location>
        <begin position="133"/>
        <end position="152"/>
    </location>
</feature>
<keyword evidence="4" id="KW-1003">Cell membrane</keyword>
<proteinExistence type="inferred from homology"/>